<protein>
    <recommendedName>
        <fullName evidence="4">DUF393 domain-containing protein</fullName>
    </recommendedName>
</protein>
<evidence type="ECO:0000313" key="2">
    <source>
        <dbReference type="EMBL" id="TSJ48208.1"/>
    </source>
</evidence>
<dbReference type="AlphaFoldDB" id="A0A556N7U5"/>
<comment type="caution">
    <text evidence="2">The sequence shown here is derived from an EMBL/GenBank/DDBJ whole genome shotgun (WGS) entry which is preliminary data.</text>
</comment>
<dbReference type="EMBL" id="VLPL01000001">
    <property type="protein sequence ID" value="TSJ48208.1"/>
    <property type="molecule type" value="Genomic_DNA"/>
</dbReference>
<evidence type="ECO:0000256" key="1">
    <source>
        <dbReference type="SAM" id="Phobius"/>
    </source>
</evidence>
<feature type="transmembrane region" description="Helical" evidence="1">
    <location>
        <begin position="168"/>
        <end position="185"/>
    </location>
</feature>
<dbReference type="Proteomes" id="UP000316008">
    <property type="component" value="Unassembled WGS sequence"/>
</dbReference>
<keyword evidence="3" id="KW-1185">Reference proteome</keyword>
<evidence type="ECO:0008006" key="4">
    <source>
        <dbReference type="Google" id="ProtNLM"/>
    </source>
</evidence>
<dbReference type="RefSeq" id="WP_144331743.1">
    <property type="nucleotide sequence ID" value="NZ_VLPL01000001.1"/>
</dbReference>
<feature type="transmembrane region" description="Helical" evidence="1">
    <location>
        <begin position="223"/>
        <end position="242"/>
    </location>
</feature>
<name>A0A556N7U5_9FLAO</name>
<accession>A0A556N7U5</accession>
<proteinExistence type="predicted"/>
<keyword evidence="1" id="KW-0472">Membrane</keyword>
<sequence length="275" mass="32345">MENISLLYDEDCPLCRWYTRIFVKYKLLDENGRIPYVEYILQHPGEVNTDIAQTKIACVNHQSHEIRYGIDGLLMLLGHHSRIIKVLGNFKPINLFLKVLYLLFSYNRRIFAPVMRKSEFECNCEPPRSILWRTNFILLMSFITYIIVNWYFHQFLNGHLTNTAPNDLILLAAQIGFQWLAFLLLHQKNSYDYIGHLVFVSFLGALLLLFFGIGIQFVNLFGIETHFLAVACYGITLAFMFFEHKRRVALKGWTRTLSISWILFRVCIYPLVFQL</sequence>
<reference evidence="2 3" key="1">
    <citation type="submission" date="2019-07" db="EMBL/GenBank/DDBJ databases">
        <authorList>
            <person name="Huq M.A."/>
        </authorList>
    </citation>
    <scope>NUCLEOTIDE SEQUENCE [LARGE SCALE GENOMIC DNA]</scope>
    <source>
        <strain evidence="2 3">MAH-3</strain>
    </source>
</reference>
<keyword evidence="1" id="KW-1133">Transmembrane helix</keyword>
<dbReference type="OrthoDB" id="671850at2"/>
<feature type="transmembrane region" description="Helical" evidence="1">
    <location>
        <begin position="136"/>
        <end position="156"/>
    </location>
</feature>
<gene>
    <name evidence="2" type="ORF">FO442_03455</name>
</gene>
<organism evidence="2 3">
    <name type="scientific">Fluviicola chungangensis</name>
    <dbReference type="NCBI Taxonomy" id="2597671"/>
    <lineage>
        <taxon>Bacteria</taxon>
        <taxon>Pseudomonadati</taxon>
        <taxon>Bacteroidota</taxon>
        <taxon>Flavobacteriia</taxon>
        <taxon>Flavobacteriales</taxon>
        <taxon>Crocinitomicaceae</taxon>
        <taxon>Fluviicola</taxon>
    </lineage>
</organism>
<evidence type="ECO:0000313" key="3">
    <source>
        <dbReference type="Proteomes" id="UP000316008"/>
    </source>
</evidence>
<keyword evidence="1" id="KW-0812">Transmembrane</keyword>
<feature type="transmembrane region" description="Helical" evidence="1">
    <location>
        <begin position="197"/>
        <end position="217"/>
    </location>
</feature>